<dbReference type="Proteomes" id="UP000192374">
    <property type="component" value="Unassembled WGS sequence"/>
</dbReference>
<protein>
    <recommendedName>
        <fullName evidence="4">Manganese catalase</fullName>
    </recommendedName>
</protein>
<dbReference type="InterPro" id="IPR007760">
    <property type="entry name" value="Mn_catalase"/>
</dbReference>
<evidence type="ECO:0000256" key="1">
    <source>
        <dbReference type="ARBA" id="ARBA00007644"/>
    </source>
</evidence>
<comment type="similarity">
    <text evidence="1">Belongs to the manganese catalase family.</text>
</comment>
<organism evidence="2 3">
    <name type="scientific">Mycobacterium noviomagense</name>
    <dbReference type="NCBI Taxonomy" id="459858"/>
    <lineage>
        <taxon>Bacteria</taxon>
        <taxon>Bacillati</taxon>
        <taxon>Actinomycetota</taxon>
        <taxon>Actinomycetes</taxon>
        <taxon>Mycobacteriales</taxon>
        <taxon>Mycobacteriaceae</taxon>
        <taxon>Mycobacterium</taxon>
    </lineage>
</organism>
<dbReference type="InterPro" id="IPR039377">
    <property type="entry name" value="Mn_catalase_dom"/>
</dbReference>
<dbReference type="Gene3D" id="1.20.1260.10">
    <property type="match status" value="1"/>
</dbReference>
<proteinExistence type="inferred from homology"/>
<gene>
    <name evidence="2" type="ORF">BST37_20275</name>
</gene>
<sequence length="269" mass="28832">MKGIKPVFLHNKKMMYTVHADEPNPEFAKMLLEQFGGPNGELAAALRYFLQGWNENDGPRRSMLLDIATEELSHLEMVAQMLSLLLKGSPSELVDQVEGSYLGELLDGKLPDHAAFALNSGTNVLGGGGARLTDSEGTPFTAAYVDTIGEPTADLRSDIAAEARAKLVYERLIKLTDDNGVKDTLTFLMTREIAHQKMFEAALASIDNNFPPGTLPGAEKLGHAYIADSGTFGASGQSGEAGTEGFELAEANSSWGFTLDDKPATHAAQ</sequence>
<dbReference type="Pfam" id="PF05067">
    <property type="entry name" value="Mn_catalase"/>
    <property type="match status" value="1"/>
</dbReference>
<dbReference type="CDD" id="cd01051">
    <property type="entry name" value="Mn_catalase"/>
    <property type="match status" value="1"/>
</dbReference>
<evidence type="ECO:0000313" key="3">
    <source>
        <dbReference type="Proteomes" id="UP000192374"/>
    </source>
</evidence>
<dbReference type="InterPro" id="IPR009078">
    <property type="entry name" value="Ferritin-like_SF"/>
</dbReference>
<accession>A0ABX3SZQ7</accession>
<dbReference type="InterPro" id="IPR012347">
    <property type="entry name" value="Ferritin-like"/>
</dbReference>
<evidence type="ECO:0008006" key="4">
    <source>
        <dbReference type="Google" id="ProtNLM"/>
    </source>
</evidence>
<dbReference type="RefSeq" id="WP_197910685.1">
    <property type="nucleotide sequence ID" value="NZ_AP022583.1"/>
</dbReference>
<reference evidence="2 3" key="1">
    <citation type="submission" date="2017-02" db="EMBL/GenBank/DDBJ databases">
        <title>The new phylogeny of genus Mycobacterium.</title>
        <authorList>
            <person name="Tortoli E."/>
            <person name="Trovato A."/>
            <person name="Cirillo D.M."/>
        </authorList>
    </citation>
    <scope>NUCLEOTIDE SEQUENCE [LARGE SCALE GENOMIC DNA]</scope>
    <source>
        <strain evidence="2 3">DSM 45145</strain>
    </source>
</reference>
<comment type="caution">
    <text evidence="2">The sequence shown here is derived from an EMBL/GenBank/DDBJ whole genome shotgun (WGS) entry which is preliminary data.</text>
</comment>
<evidence type="ECO:0000313" key="2">
    <source>
        <dbReference type="EMBL" id="ORB11238.1"/>
    </source>
</evidence>
<keyword evidence="3" id="KW-1185">Reference proteome</keyword>
<dbReference type="SUPFAM" id="SSF47240">
    <property type="entry name" value="Ferritin-like"/>
    <property type="match status" value="1"/>
</dbReference>
<name>A0ABX3SZQ7_9MYCO</name>
<dbReference type="EMBL" id="MVIC01000057">
    <property type="protein sequence ID" value="ORB11238.1"/>
    <property type="molecule type" value="Genomic_DNA"/>
</dbReference>